<dbReference type="AlphaFoldDB" id="A0A5Q2N1Q9"/>
<dbReference type="Pfam" id="PF00590">
    <property type="entry name" value="TP_methylase"/>
    <property type="match status" value="1"/>
</dbReference>
<dbReference type="InterPro" id="IPR006366">
    <property type="entry name" value="CobA/CysG_C"/>
</dbReference>
<dbReference type="NCBIfam" id="NF004790">
    <property type="entry name" value="PRK06136.1"/>
    <property type="match status" value="1"/>
</dbReference>
<dbReference type="FunFam" id="3.40.1010.10:FF:000001">
    <property type="entry name" value="Siroheme synthase"/>
    <property type="match status" value="1"/>
</dbReference>
<feature type="domain" description="Tetrapyrrole biosynthesis uroporphyrinogen III synthase" evidence="8">
    <location>
        <begin position="271"/>
        <end position="503"/>
    </location>
</feature>
<evidence type="ECO:0000259" key="8">
    <source>
        <dbReference type="Pfam" id="PF02602"/>
    </source>
</evidence>
<name>A0A5Q2N1Q9_9FIRM</name>
<dbReference type="Gene3D" id="3.40.50.10090">
    <property type="match status" value="2"/>
</dbReference>
<dbReference type="GO" id="GO:0004852">
    <property type="term" value="F:uroporphyrinogen-III synthase activity"/>
    <property type="evidence" value="ECO:0007669"/>
    <property type="project" value="InterPro"/>
</dbReference>
<evidence type="ECO:0000256" key="3">
    <source>
        <dbReference type="ARBA" id="ARBA00022679"/>
    </source>
</evidence>
<dbReference type="PANTHER" id="PTHR45790">
    <property type="entry name" value="SIROHEME SYNTHASE-RELATED"/>
    <property type="match status" value="1"/>
</dbReference>
<dbReference type="InterPro" id="IPR036108">
    <property type="entry name" value="4pyrrol_syn_uPrphyn_synt_sf"/>
</dbReference>
<dbReference type="CDD" id="cd06578">
    <property type="entry name" value="HemD"/>
    <property type="match status" value="1"/>
</dbReference>
<proteinExistence type="inferred from homology"/>
<dbReference type="PROSITE" id="PS00840">
    <property type="entry name" value="SUMT_2"/>
    <property type="match status" value="1"/>
</dbReference>
<dbReference type="InterPro" id="IPR050161">
    <property type="entry name" value="Siro_Cobalamin_biosynth"/>
</dbReference>
<accession>A0A5Q2N1Q9</accession>
<evidence type="ECO:0000256" key="1">
    <source>
        <dbReference type="ARBA" id="ARBA00012162"/>
    </source>
</evidence>
<dbReference type="OrthoDB" id="9815856at2"/>
<dbReference type="PANTHER" id="PTHR45790:SF3">
    <property type="entry name" value="S-ADENOSYL-L-METHIONINE-DEPENDENT UROPORPHYRINOGEN III METHYLTRANSFERASE, CHLOROPLASTIC"/>
    <property type="match status" value="1"/>
</dbReference>
<gene>
    <name evidence="9" type="primary">hemD</name>
    <name evidence="9" type="ORF">FTV88_1670</name>
</gene>
<keyword evidence="3 6" id="KW-0808">Transferase</keyword>
<organism evidence="9 10">
    <name type="scientific">Heliorestis convoluta</name>
    <dbReference type="NCBI Taxonomy" id="356322"/>
    <lineage>
        <taxon>Bacteria</taxon>
        <taxon>Bacillati</taxon>
        <taxon>Bacillota</taxon>
        <taxon>Clostridia</taxon>
        <taxon>Eubacteriales</taxon>
        <taxon>Heliobacteriaceae</taxon>
        <taxon>Heliorestis</taxon>
    </lineage>
</organism>
<evidence type="ECO:0000313" key="9">
    <source>
        <dbReference type="EMBL" id="QGG47769.1"/>
    </source>
</evidence>
<dbReference type="InterPro" id="IPR014777">
    <property type="entry name" value="4pyrrole_Mease_sub1"/>
</dbReference>
<dbReference type="Gene3D" id="3.30.950.10">
    <property type="entry name" value="Methyltransferase, Cobalt-precorrin-4 Transmethylase, Domain 2"/>
    <property type="match status" value="1"/>
</dbReference>
<dbReference type="GO" id="GO:0019354">
    <property type="term" value="P:siroheme biosynthetic process"/>
    <property type="evidence" value="ECO:0007669"/>
    <property type="project" value="InterPro"/>
</dbReference>
<dbReference type="Proteomes" id="UP000366051">
    <property type="component" value="Chromosome"/>
</dbReference>
<dbReference type="InterPro" id="IPR014776">
    <property type="entry name" value="4pyrrole_Mease_sub2"/>
</dbReference>
<comment type="similarity">
    <text evidence="6">Belongs to the precorrin methyltransferase family.</text>
</comment>
<sequence>MNPKNVGKVYLVGAGPGDPGLITVKGLQCIQKAEVLVYDRLAGHRLLTYARPDAELIFVGKGPDLHVYKQEEINEVLKQKGLEGKIVTRLKGGDPYVFGRGGEEAEVLKEAGVPFEVVPGITSAISVPAYAGIPVTHRDFTSNFAVITGNEDPNKEDSAIDWAKISTGIGTLVFLMGMGNLPMIVKKLIENGRDAETPVALIRWGTRPEQKTLTGTLNNIVEKATEVNFKNPAIIIVGEVVKLRDTLNWFEKKPLFGKRVVVTRSRQQASAFAAKLEGLGAEPWEFPTIDIQDPEDLAPLQQAIAKIHEYEWIVFTSPNGVQRFFTRYFEAGHDIRDLSGVRLCAIGPQTKKELAKFGLKVDYVPEEYRAEAIIDGLKDLDWKGRKVLLPRADIARKILPEALASFGAEVDDVITYRTVRGGGDAKLLRQMLAEKMIHAVTFTSSSTARNFVEMLGVDDQEELKQLLEGVTLASIGPVTSGTMVELGLTVDIEATEYTIPGLTDALLKHWGL</sequence>
<dbReference type="EC" id="2.1.1.107" evidence="1"/>
<dbReference type="InterPro" id="IPR000878">
    <property type="entry name" value="4pyrrol_Mease"/>
</dbReference>
<keyword evidence="10" id="KW-1185">Reference proteome</keyword>
<keyword evidence="4" id="KW-0949">S-adenosyl-L-methionine</keyword>
<dbReference type="SUPFAM" id="SSF69618">
    <property type="entry name" value="HemD-like"/>
    <property type="match status" value="1"/>
</dbReference>
<dbReference type="RefSeq" id="WP_153726561.1">
    <property type="nucleotide sequence ID" value="NZ_CP045875.1"/>
</dbReference>
<dbReference type="SUPFAM" id="SSF53790">
    <property type="entry name" value="Tetrapyrrole methylase"/>
    <property type="match status" value="1"/>
</dbReference>
<dbReference type="GO" id="GO:0032259">
    <property type="term" value="P:methylation"/>
    <property type="evidence" value="ECO:0007669"/>
    <property type="project" value="UniProtKB-KW"/>
</dbReference>
<dbReference type="FunFam" id="3.30.950.10:FF:000001">
    <property type="entry name" value="Siroheme synthase"/>
    <property type="match status" value="1"/>
</dbReference>
<dbReference type="Gene3D" id="3.40.1010.10">
    <property type="entry name" value="Cobalt-precorrin-4 Transmethylase, Domain 1"/>
    <property type="match status" value="1"/>
</dbReference>
<dbReference type="GO" id="GO:0004851">
    <property type="term" value="F:uroporphyrin-III C-methyltransferase activity"/>
    <property type="evidence" value="ECO:0007669"/>
    <property type="project" value="UniProtKB-EC"/>
</dbReference>
<feature type="domain" description="Tetrapyrrole methylase" evidence="7">
    <location>
        <begin position="8"/>
        <end position="219"/>
    </location>
</feature>
<dbReference type="NCBIfam" id="TIGR01469">
    <property type="entry name" value="cobA_cysG_Cterm"/>
    <property type="match status" value="1"/>
</dbReference>
<dbReference type="KEGG" id="hcv:FTV88_1670"/>
<dbReference type="CDD" id="cd11642">
    <property type="entry name" value="SUMT"/>
    <property type="match status" value="1"/>
</dbReference>
<evidence type="ECO:0000256" key="5">
    <source>
        <dbReference type="ARBA" id="ARBA00023244"/>
    </source>
</evidence>
<keyword evidence="5" id="KW-0627">Porphyrin biosynthesis</keyword>
<evidence type="ECO:0000256" key="4">
    <source>
        <dbReference type="ARBA" id="ARBA00022691"/>
    </source>
</evidence>
<dbReference type="EMBL" id="CP045875">
    <property type="protein sequence ID" value="QGG47769.1"/>
    <property type="molecule type" value="Genomic_DNA"/>
</dbReference>
<dbReference type="InterPro" id="IPR003754">
    <property type="entry name" value="4pyrrol_synth_uPrphyn_synth"/>
</dbReference>
<evidence type="ECO:0000259" key="7">
    <source>
        <dbReference type="Pfam" id="PF00590"/>
    </source>
</evidence>
<evidence type="ECO:0000313" key="10">
    <source>
        <dbReference type="Proteomes" id="UP000366051"/>
    </source>
</evidence>
<dbReference type="FunFam" id="3.40.50.10090:FF:000001">
    <property type="entry name" value="Bifunctional uroporphyrinogen-III C-methyltransferase/uroporphyrinogen-III synthase"/>
    <property type="match status" value="1"/>
</dbReference>
<evidence type="ECO:0000256" key="2">
    <source>
        <dbReference type="ARBA" id="ARBA00022603"/>
    </source>
</evidence>
<dbReference type="InterPro" id="IPR003043">
    <property type="entry name" value="Uropor_MeTrfase_CS"/>
</dbReference>
<dbReference type="Pfam" id="PF02602">
    <property type="entry name" value="HEM4"/>
    <property type="match status" value="1"/>
</dbReference>
<reference evidence="10" key="1">
    <citation type="submission" date="2019-11" db="EMBL/GenBank/DDBJ databases">
        <title>Genome sequence of Heliorestis convoluta strain HH, an alkaliphilic and minimalistic phototrophic bacterium from a soda lake in Egypt.</title>
        <authorList>
            <person name="Dewey E.D."/>
            <person name="Stokes L.M."/>
            <person name="Burchell B.M."/>
            <person name="Shaffer K.N."/>
            <person name="Huntington A.M."/>
            <person name="Baker J.M."/>
            <person name="Nadendla S."/>
            <person name="Giglio M.G."/>
            <person name="Touchman J.W."/>
            <person name="Blankenship R.E."/>
            <person name="Madigan M.T."/>
            <person name="Sattley W.M."/>
        </authorList>
    </citation>
    <scope>NUCLEOTIDE SEQUENCE [LARGE SCALE GENOMIC DNA]</scope>
    <source>
        <strain evidence="10">HH</strain>
    </source>
</reference>
<evidence type="ECO:0000256" key="6">
    <source>
        <dbReference type="RuleBase" id="RU003960"/>
    </source>
</evidence>
<dbReference type="InterPro" id="IPR035996">
    <property type="entry name" value="4pyrrol_Methylase_sf"/>
</dbReference>
<dbReference type="PROSITE" id="PS00839">
    <property type="entry name" value="SUMT_1"/>
    <property type="match status" value="1"/>
</dbReference>
<protein>
    <recommendedName>
        <fullName evidence="1">uroporphyrinogen-III C-methyltransferase</fullName>
        <ecNumber evidence="1">2.1.1.107</ecNumber>
    </recommendedName>
</protein>
<keyword evidence="2 6" id="KW-0489">Methyltransferase</keyword>